<dbReference type="EMBL" id="VOSL01000011">
    <property type="protein sequence ID" value="TXD42956.1"/>
    <property type="molecule type" value="Genomic_DNA"/>
</dbReference>
<feature type="compositionally biased region" description="Acidic residues" evidence="1">
    <location>
        <begin position="291"/>
        <end position="302"/>
    </location>
</feature>
<evidence type="ECO:0000313" key="3">
    <source>
        <dbReference type="Proteomes" id="UP000321046"/>
    </source>
</evidence>
<comment type="caution">
    <text evidence="2">The sequence shown here is derived from an EMBL/GenBank/DDBJ whole genome shotgun (WGS) entry which is preliminary data.</text>
</comment>
<feature type="compositionally biased region" description="Low complexity" evidence="1">
    <location>
        <begin position="280"/>
        <end position="290"/>
    </location>
</feature>
<proteinExistence type="predicted"/>
<dbReference type="AlphaFoldDB" id="A0A5C6XN98"/>
<feature type="region of interest" description="Disordered" evidence="1">
    <location>
        <begin position="275"/>
        <end position="382"/>
    </location>
</feature>
<evidence type="ECO:0000313" key="2">
    <source>
        <dbReference type="EMBL" id="TXD42956.1"/>
    </source>
</evidence>
<protein>
    <submittedName>
        <fullName evidence="2">Uncharacterized protein</fullName>
    </submittedName>
</protein>
<accession>A0A5C6XN98</accession>
<gene>
    <name evidence="2" type="ORF">FRC96_02045</name>
</gene>
<dbReference type="Proteomes" id="UP000321046">
    <property type="component" value="Unassembled WGS sequence"/>
</dbReference>
<organism evidence="2 3">
    <name type="scientific">Lujinxingia vulgaris</name>
    <dbReference type="NCBI Taxonomy" id="2600176"/>
    <lineage>
        <taxon>Bacteria</taxon>
        <taxon>Deltaproteobacteria</taxon>
        <taxon>Bradymonadales</taxon>
        <taxon>Lujinxingiaceae</taxon>
        <taxon>Lujinxingia</taxon>
    </lineage>
</organism>
<dbReference type="RefSeq" id="WP_146972376.1">
    <property type="nucleotide sequence ID" value="NZ_VOSL01000011.1"/>
</dbReference>
<dbReference type="OrthoDB" id="5482737at2"/>
<name>A0A5C6XN98_9DELT</name>
<reference evidence="2 3" key="1">
    <citation type="submission" date="2019-08" db="EMBL/GenBank/DDBJ databases">
        <title>Bradymonadales sp. TMQ2.</title>
        <authorList>
            <person name="Liang Q."/>
        </authorList>
    </citation>
    <scope>NUCLEOTIDE SEQUENCE [LARGE SCALE GENOMIC DNA]</scope>
    <source>
        <strain evidence="2 3">TMQ2</strain>
    </source>
</reference>
<sequence length="585" mass="65038">MIRRELQALSSPQFQHLAAQCGLELSEVDFSQLSRRKLLAPFEAVGGYTRLHLFVLAQYLEAVRPVRHPWGSRAAERTLDEVAELGRELEAIFEGLIEGRLGEDLLSRADKVFRDLERFLASCDPFGPLGDVIDLLNPDFVGRLRNQGRLYTELRGASRALAEALQGGESKAEREPMTRPMFQLDVEAAARPAPVDDLRSTQVIDEVMETSPGAREAIDEVLSAASEVSDHSGHEDDDDFGEATQILKAPNSFQEDDLRSTQVIEVSLDDIDVLEEDSEPSSASEVSDVSEVSEADEVDGELAEPSSDPILLTEEKSAPEEAAGPARAFRRASQPTERTRDLNERLARLRSDLSEAEETPPPAVEDGDGANAGEETTAPTDDLAARIAILNEQRERYIKEQAWEELAALYEDGIELFSAPNERQQVFLVLAMLYEVKLRQKEEAFDAFARAFAERRAEAGRAKALEGLQRLGRAASLHQRYVEWIQTQLSTPLDDSEREGLQKELALALFSDRQYQKAFLCYASFLADDPERNINPGNLAQLSRLGEYVESEEVAAFYQDLLEQKLSAPVAGLLREHQQAALKAE</sequence>
<evidence type="ECO:0000256" key="1">
    <source>
        <dbReference type="SAM" id="MobiDB-lite"/>
    </source>
</evidence>
<feature type="compositionally biased region" description="Basic and acidic residues" evidence="1">
    <location>
        <begin position="337"/>
        <end position="353"/>
    </location>
</feature>